<reference evidence="2 3" key="1">
    <citation type="journal article" date="2011" name="Proc. Natl. Acad. Sci. U.S.A.">
        <title>Evolutionary erosion of yeast sex chromosomes by mating-type switching accidents.</title>
        <authorList>
            <person name="Gordon J.L."/>
            <person name="Armisen D."/>
            <person name="Proux-Wera E."/>
            <person name="Oheigeartaigh S.S."/>
            <person name="Byrne K.P."/>
            <person name="Wolfe K.H."/>
        </authorList>
    </citation>
    <scope>NUCLEOTIDE SEQUENCE [LARGE SCALE GENOMIC DNA]</scope>
    <source>
        <strain evidence="3">ATCC 34711 / CBS 6284 / DSM 70876 / NBRC 10599 / NRRL Y-10934 / UCD 77-7</strain>
    </source>
</reference>
<feature type="compositionally biased region" description="Basic and acidic residues" evidence="1">
    <location>
        <begin position="89"/>
        <end position="108"/>
    </location>
</feature>
<organism evidence="2 3">
    <name type="scientific">Henningerozyma blattae (strain ATCC 34711 / CBS 6284 / DSM 70876 / NBRC 10599 / NRRL Y-10934 / UCD 77-7)</name>
    <name type="common">Yeast</name>
    <name type="synonym">Tetrapisispora blattae</name>
    <dbReference type="NCBI Taxonomy" id="1071380"/>
    <lineage>
        <taxon>Eukaryota</taxon>
        <taxon>Fungi</taxon>
        <taxon>Dikarya</taxon>
        <taxon>Ascomycota</taxon>
        <taxon>Saccharomycotina</taxon>
        <taxon>Saccharomycetes</taxon>
        <taxon>Saccharomycetales</taxon>
        <taxon>Saccharomycetaceae</taxon>
        <taxon>Henningerozyma</taxon>
    </lineage>
</organism>
<feature type="region of interest" description="Disordered" evidence="1">
    <location>
        <begin position="1"/>
        <end position="71"/>
    </location>
</feature>
<feature type="compositionally biased region" description="Acidic residues" evidence="1">
    <location>
        <begin position="119"/>
        <end position="135"/>
    </location>
</feature>
<dbReference type="OMA" id="IVHWEPS"/>
<evidence type="ECO:0000256" key="1">
    <source>
        <dbReference type="SAM" id="MobiDB-lite"/>
    </source>
</evidence>
<evidence type="ECO:0000313" key="2">
    <source>
        <dbReference type="EMBL" id="CCH61230.1"/>
    </source>
</evidence>
<dbReference type="GeneID" id="14496303"/>
<dbReference type="STRING" id="1071380.I2H4C8"/>
<protein>
    <submittedName>
        <fullName evidence="2">Uncharacterized protein</fullName>
    </submittedName>
</protein>
<keyword evidence="3" id="KW-1185">Reference proteome</keyword>
<dbReference type="InParanoid" id="I2H4C8"/>
<proteinExistence type="predicted"/>
<feature type="compositionally biased region" description="Low complexity" evidence="1">
    <location>
        <begin position="43"/>
        <end position="55"/>
    </location>
</feature>
<dbReference type="Proteomes" id="UP000002866">
    <property type="component" value="Chromosome 5"/>
</dbReference>
<name>I2H4C8_HENB6</name>
<dbReference type="EMBL" id="HE806320">
    <property type="protein sequence ID" value="CCH61230.1"/>
    <property type="molecule type" value="Genomic_DNA"/>
</dbReference>
<dbReference type="eggNOG" id="ENOG502QVSA">
    <property type="taxonomic scope" value="Eukaryota"/>
</dbReference>
<dbReference type="AlphaFoldDB" id="I2H4C8"/>
<accession>I2H4C8</accession>
<feature type="compositionally biased region" description="Polar residues" evidence="1">
    <location>
        <begin position="12"/>
        <end position="23"/>
    </location>
</feature>
<dbReference type="GO" id="GO:0006357">
    <property type="term" value="P:regulation of transcription by RNA polymerase II"/>
    <property type="evidence" value="ECO:0007669"/>
    <property type="project" value="EnsemblFungi"/>
</dbReference>
<dbReference type="OrthoDB" id="992776at2759"/>
<feature type="region of interest" description="Disordered" evidence="1">
    <location>
        <begin position="85"/>
        <end position="139"/>
    </location>
</feature>
<dbReference type="HOGENOM" id="CLU_044106_0_0_1"/>
<dbReference type="FunCoup" id="I2H4C8">
    <property type="interactions" value="96"/>
</dbReference>
<sequence>MSQHRGILLTTPEGTGTAVQFDSEQIENDRGRSKKRFKDKTNTSRSATGGSSISRSRSRASSRVRDEEFLKWTVLRKDPSMRLILINGSDDKKNGSKDRGRSKNRENGDDNDPLSANNNDDDDNNDKEDELDADNESNLNLQQIKDALSLENEISDEEQVSDIENEAELDEEFQFEQGNKILPNFCTYINLTLEGGKKWIRNYESQVKGKENEGINLIKLDNGYARAIEGYSKGKGCSADGKSYLLYSDLSSESTYALAYLIGSIIKNGDMIYLVHWEGNNKKIPEKQLSDNVFRMRRHVLHLLDAASTIIDDAEIMMVSLTHPYPKHFLNELIHGLDISMLCCSLTMILSGLQNFVSSIPMLIVRKKLKKRIVQ</sequence>
<dbReference type="GO" id="GO:0003713">
    <property type="term" value="F:transcription coactivator activity"/>
    <property type="evidence" value="ECO:0007669"/>
    <property type="project" value="EnsemblFungi"/>
</dbReference>
<evidence type="ECO:0000313" key="3">
    <source>
        <dbReference type="Proteomes" id="UP000002866"/>
    </source>
</evidence>
<dbReference type="RefSeq" id="XP_004180749.1">
    <property type="nucleotide sequence ID" value="XM_004180701.1"/>
</dbReference>
<gene>
    <name evidence="2" type="primary">TBLA0E01740</name>
    <name evidence="2" type="ORF">TBLA_0E01740</name>
</gene>
<dbReference type="KEGG" id="tbl:TBLA_0E01740"/>